<keyword evidence="3" id="KW-0560">Oxidoreductase</keyword>
<keyword evidence="2" id="KW-0964">Secreted</keyword>
<evidence type="ECO:0000256" key="3">
    <source>
        <dbReference type="ARBA" id="ARBA00022559"/>
    </source>
</evidence>
<dbReference type="GO" id="GO:0006979">
    <property type="term" value="P:response to oxidative stress"/>
    <property type="evidence" value="ECO:0007669"/>
    <property type="project" value="InterPro"/>
</dbReference>
<dbReference type="InterPro" id="IPR010255">
    <property type="entry name" value="Haem_peroxidase_sf"/>
</dbReference>
<dbReference type="InterPro" id="IPR019791">
    <property type="entry name" value="Haem_peroxidase_animal"/>
</dbReference>
<evidence type="ECO:0000256" key="1">
    <source>
        <dbReference type="ARBA" id="ARBA00004613"/>
    </source>
</evidence>
<dbReference type="InterPro" id="IPR037120">
    <property type="entry name" value="Haem_peroxidase_sf_animal"/>
</dbReference>
<dbReference type="Proteomes" id="UP001497623">
    <property type="component" value="Unassembled WGS sequence"/>
</dbReference>
<dbReference type="EMBL" id="CAXKWB010011092">
    <property type="protein sequence ID" value="CAL4100013.1"/>
    <property type="molecule type" value="Genomic_DNA"/>
</dbReference>
<accession>A0AAV2QXJ2</accession>
<dbReference type="PANTHER" id="PTHR11475">
    <property type="entry name" value="OXIDASE/PEROXIDASE"/>
    <property type="match status" value="1"/>
</dbReference>
<protein>
    <submittedName>
        <fullName evidence="6">Uncharacterized protein</fullName>
    </submittedName>
</protein>
<dbReference type="PANTHER" id="PTHR11475:SF4">
    <property type="entry name" value="CHORION PEROXIDASE"/>
    <property type="match status" value="1"/>
</dbReference>
<feature type="non-terminal residue" evidence="6">
    <location>
        <position position="1"/>
    </location>
</feature>
<feature type="compositionally biased region" description="Basic and acidic residues" evidence="5">
    <location>
        <begin position="95"/>
        <end position="113"/>
    </location>
</feature>
<keyword evidence="3" id="KW-0575">Peroxidase</keyword>
<gene>
    <name evidence="6" type="ORF">MNOR_LOCUS16690</name>
</gene>
<sequence length="289" mass="32736">QHHPSLVVTSIALCLSPRARGSTSSILKLRITAPFHILDPLVEDLITMNNIFWLLQLVLLGEYMAQGFNSDIPDELGKIINTYFDKVATAVFEDKTQSEEEKRKRMQPIDHGFRSPNNQSMQLTCIWDSIRQASSTIRNKFSDELQAFEPWLNPIITNKWKSLSKTICGSDVLQPLCCDENHPYRSNDGTCNNLINTRWGSAPRPYERYLKADYGDKNFSPRKSFSPHARKGGKIRELPSPRTVSNAMKSAAVPQPTPTASVMFMQWGQFLNHDMQLTPVNVTGIVARK</sequence>
<evidence type="ECO:0000313" key="7">
    <source>
        <dbReference type="Proteomes" id="UP001497623"/>
    </source>
</evidence>
<dbReference type="Pfam" id="PF03098">
    <property type="entry name" value="An_peroxidase"/>
    <property type="match status" value="1"/>
</dbReference>
<organism evidence="6 7">
    <name type="scientific">Meganyctiphanes norvegica</name>
    <name type="common">Northern krill</name>
    <name type="synonym">Thysanopoda norvegica</name>
    <dbReference type="NCBI Taxonomy" id="48144"/>
    <lineage>
        <taxon>Eukaryota</taxon>
        <taxon>Metazoa</taxon>
        <taxon>Ecdysozoa</taxon>
        <taxon>Arthropoda</taxon>
        <taxon>Crustacea</taxon>
        <taxon>Multicrustacea</taxon>
        <taxon>Malacostraca</taxon>
        <taxon>Eumalacostraca</taxon>
        <taxon>Eucarida</taxon>
        <taxon>Euphausiacea</taxon>
        <taxon>Euphausiidae</taxon>
        <taxon>Meganyctiphanes</taxon>
    </lineage>
</organism>
<keyword evidence="7" id="KW-1185">Reference proteome</keyword>
<name>A0AAV2QXJ2_MEGNR</name>
<evidence type="ECO:0000256" key="5">
    <source>
        <dbReference type="SAM" id="MobiDB-lite"/>
    </source>
</evidence>
<evidence type="ECO:0000313" key="6">
    <source>
        <dbReference type="EMBL" id="CAL4100013.1"/>
    </source>
</evidence>
<dbReference type="SUPFAM" id="SSF48113">
    <property type="entry name" value="Heme-dependent peroxidases"/>
    <property type="match status" value="1"/>
</dbReference>
<evidence type="ECO:0000256" key="2">
    <source>
        <dbReference type="ARBA" id="ARBA00022525"/>
    </source>
</evidence>
<evidence type="ECO:0000256" key="4">
    <source>
        <dbReference type="ARBA" id="ARBA00023180"/>
    </source>
</evidence>
<dbReference type="Gene3D" id="1.10.640.10">
    <property type="entry name" value="Haem peroxidase domain superfamily, animal type"/>
    <property type="match status" value="1"/>
</dbReference>
<comment type="caution">
    <text evidence="6">The sequence shown here is derived from an EMBL/GenBank/DDBJ whole genome shotgun (WGS) entry which is preliminary data.</text>
</comment>
<dbReference type="GO" id="GO:0004601">
    <property type="term" value="F:peroxidase activity"/>
    <property type="evidence" value="ECO:0007669"/>
    <property type="project" value="UniProtKB-KW"/>
</dbReference>
<keyword evidence="4" id="KW-0325">Glycoprotein</keyword>
<feature type="region of interest" description="Disordered" evidence="5">
    <location>
        <begin position="95"/>
        <end position="116"/>
    </location>
</feature>
<dbReference type="PROSITE" id="PS50292">
    <property type="entry name" value="PEROXIDASE_3"/>
    <property type="match status" value="1"/>
</dbReference>
<reference evidence="6 7" key="1">
    <citation type="submission" date="2024-05" db="EMBL/GenBank/DDBJ databases">
        <authorList>
            <person name="Wallberg A."/>
        </authorList>
    </citation>
    <scope>NUCLEOTIDE SEQUENCE [LARGE SCALE GENOMIC DNA]</scope>
</reference>
<dbReference type="GO" id="GO:0020037">
    <property type="term" value="F:heme binding"/>
    <property type="evidence" value="ECO:0007669"/>
    <property type="project" value="InterPro"/>
</dbReference>
<dbReference type="AlphaFoldDB" id="A0AAV2QXJ2"/>
<feature type="non-terminal residue" evidence="6">
    <location>
        <position position="289"/>
    </location>
</feature>
<comment type="subcellular location">
    <subcellularLocation>
        <location evidence="1">Secreted</location>
    </subcellularLocation>
</comment>
<proteinExistence type="predicted"/>
<dbReference type="GO" id="GO:0005576">
    <property type="term" value="C:extracellular region"/>
    <property type="evidence" value="ECO:0007669"/>
    <property type="project" value="UniProtKB-SubCell"/>
</dbReference>